<gene>
    <name evidence="6" type="ORF">PR001_g12890</name>
    <name evidence="5" type="ORF">PR002_g13232</name>
    <name evidence="7" type="ORF">PR003_g13397</name>
</gene>
<evidence type="ECO:0000313" key="5">
    <source>
        <dbReference type="EMBL" id="KAE9017984.1"/>
    </source>
</evidence>
<dbReference type="Proteomes" id="UP000429607">
    <property type="component" value="Unassembled WGS sequence"/>
</dbReference>
<dbReference type="GO" id="GO:0030248">
    <property type="term" value="F:cellulose binding"/>
    <property type="evidence" value="ECO:0007669"/>
    <property type="project" value="InterPro"/>
</dbReference>
<feature type="compositionally biased region" description="Polar residues" evidence="2">
    <location>
        <begin position="29"/>
        <end position="50"/>
    </location>
</feature>
<evidence type="ECO:0000256" key="1">
    <source>
        <dbReference type="ARBA" id="ARBA00022729"/>
    </source>
</evidence>
<evidence type="ECO:0000256" key="3">
    <source>
        <dbReference type="SAM" id="SignalP"/>
    </source>
</evidence>
<feature type="region of interest" description="Disordered" evidence="2">
    <location>
        <begin position="29"/>
        <end position="63"/>
    </location>
</feature>
<reference evidence="8 10" key="1">
    <citation type="submission" date="2018-09" db="EMBL/GenBank/DDBJ databases">
        <title>Genomic investigation of the strawberry pathogen Phytophthora fragariae indicates pathogenicity is determined by transcriptional variation in three key races.</title>
        <authorList>
            <person name="Adams T.M."/>
            <person name="Armitage A.D."/>
            <person name="Sobczyk M.K."/>
            <person name="Bates H.J."/>
            <person name="Dunwell J.M."/>
            <person name="Nellist C.F."/>
            <person name="Harrison R.J."/>
        </authorList>
    </citation>
    <scope>NUCLEOTIDE SEQUENCE [LARGE SCALE GENOMIC DNA]</scope>
    <source>
        <strain evidence="6 8">SCRP249</strain>
        <strain evidence="5 10">SCRP324</strain>
        <strain evidence="7 9">SCRP333</strain>
    </source>
</reference>
<dbReference type="EMBL" id="QXFU01000866">
    <property type="protein sequence ID" value="KAE9017984.1"/>
    <property type="molecule type" value="Genomic_DNA"/>
</dbReference>
<dbReference type="GO" id="GO:0005576">
    <property type="term" value="C:extracellular region"/>
    <property type="evidence" value="ECO:0007669"/>
    <property type="project" value="InterPro"/>
</dbReference>
<feature type="signal peptide" evidence="3">
    <location>
        <begin position="1"/>
        <end position="22"/>
    </location>
</feature>
<keyword evidence="9" id="KW-1185">Reference proteome</keyword>
<keyword evidence="1 3" id="KW-0732">Signal</keyword>
<dbReference type="InterPro" id="IPR035971">
    <property type="entry name" value="CBD_sf"/>
</dbReference>
<dbReference type="Proteomes" id="UP000435112">
    <property type="component" value="Unassembled WGS sequence"/>
</dbReference>
<dbReference type="Pfam" id="PF00734">
    <property type="entry name" value="CBM_1"/>
    <property type="match status" value="1"/>
</dbReference>
<dbReference type="Proteomes" id="UP000434957">
    <property type="component" value="Unassembled WGS sequence"/>
</dbReference>
<dbReference type="OrthoDB" id="127746at2759"/>
<feature type="compositionally biased region" description="Low complexity" evidence="2">
    <location>
        <begin position="51"/>
        <end position="63"/>
    </location>
</feature>
<dbReference type="GO" id="GO:0005975">
    <property type="term" value="P:carbohydrate metabolic process"/>
    <property type="evidence" value="ECO:0007669"/>
    <property type="project" value="InterPro"/>
</dbReference>
<proteinExistence type="predicted"/>
<comment type="caution">
    <text evidence="5">The sequence shown here is derived from an EMBL/GenBank/DDBJ whole genome shotgun (WGS) entry which is preliminary data.</text>
</comment>
<dbReference type="EMBL" id="QXFV01000857">
    <property type="protein sequence ID" value="KAE9023521.1"/>
    <property type="molecule type" value="Genomic_DNA"/>
</dbReference>
<evidence type="ECO:0000256" key="2">
    <source>
        <dbReference type="SAM" id="MobiDB-lite"/>
    </source>
</evidence>
<dbReference type="AlphaFoldDB" id="A0A6A3LP60"/>
<protein>
    <recommendedName>
        <fullName evidence="4">CBM1 domain-containing protein</fullName>
    </recommendedName>
</protein>
<evidence type="ECO:0000313" key="8">
    <source>
        <dbReference type="Proteomes" id="UP000429607"/>
    </source>
</evidence>
<organism evidence="5 10">
    <name type="scientific">Phytophthora rubi</name>
    <dbReference type="NCBI Taxonomy" id="129364"/>
    <lineage>
        <taxon>Eukaryota</taxon>
        <taxon>Sar</taxon>
        <taxon>Stramenopiles</taxon>
        <taxon>Oomycota</taxon>
        <taxon>Peronosporomycetes</taxon>
        <taxon>Peronosporales</taxon>
        <taxon>Peronosporaceae</taxon>
        <taxon>Phytophthora</taxon>
    </lineage>
</organism>
<evidence type="ECO:0000313" key="10">
    <source>
        <dbReference type="Proteomes" id="UP000435112"/>
    </source>
</evidence>
<feature type="domain" description="CBM1" evidence="4">
    <location>
        <begin position="81"/>
        <end position="108"/>
    </location>
</feature>
<evidence type="ECO:0000313" key="9">
    <source>
        <dbReference type="Proteomes" id="UP000434957"/>
    </source>
</evidence>
<dbReference type="SUPFAM" id="SSF57180">
    <property type="entry name" value="Cellulose-binding domain"/>
    <property type="match status" value="1"/>
</dbReference>
<name>A0A6A3LP60_9STRA</name>
<dbReference type="EMBL" id="QXFT01000845">
    <property type="protein sequence ID" value="KAE9334696.1"/>
    <property type="molecule type" value="Genomic_DNA"/>
</dbReference>
<evidence type="ECO:0000259" key="4">
    <source>
        <dbReference type="Pfam" id="PF00734"/>
    </source>
</evidence>
<sequence length="127" mass="13623">MTTQRFMAVLVTVALMLFMVQASNLRNAGDNPTHQVQSGSSSAKLDSIQNSTPSGSSASSIIETQSRVEDAAVGDADGVKAWAQCGGLYYLGDTGCQPHTFCKQLSDFISVCFPESRPTEKVMRLEL</sequence>
<evidence type="ECO:0000313" key="7">
    <source>
        <dbReference type="EMBL" id="KAE9334696.1"/>
    </source>
</evidence>
<feature type="chain" id="PRO_5033522076" description="CBM1 domain-containing protein" evidence="3">
    <location>
        <begin position="23"/>
        <end position="127"/>
    </location>
</feature>
<evidence type="ECO:0000313" key="6">
    <source>
        <dbReference type="EMBL" id="KAE9023521.1"/>
    </source>
</evidence>
<accession>A0A6A3LP60</accession>
<dbReference type="InterPro" id="IPR000254">
    <property type="entry name" value="CBD"/>
</dbReference>